<dbReference type="RefSeq" id="WP_285735545.1">
    <property type="nucleotide sequence ID" value="NZ_BSSA01000005.1"/>
</dbReference>
<accession>A0A9W6Q4H9</accession>
<evidence type="ECO:0000313" key="1">
    <source>
        <dbReference type="EMBL" id="GLW69667.1"/>
    </source>
</evidence>
<gene>
    <name evidence="1" type="ORF">Kpho02_19660</name>
</gene>
<name>A0A9W6Q4H9_9ACTN</name>
<evidence type="ECO:0000313" key="2">
    <source>
        <dbReference type="Proteomes" id="UP001165041"/>
    </source>
</evidence>
<dbReference type="EMBL" id="BSSA01000005">
    <property type="protein sequence ID" value="GLW69667.1"/>
    <property type="molecule type" value="Genomic_DNA"/>
</dbReference>
<dbReference type="Proteomes" id="UP001165041">
    <property type="component" value="Unassembled WGS sequence"/>
</dbReference>
<proteinExistence type="predicted"/>
<reference evidence="1" key="1">
    <citation type="submission" date="2023-02" db="EMBL/GenBank/DDBJ databases">
        <title>Kitasatospora phosalacinea NBRC 14627.</title>
        <authorList>
            <person name="Ichikawa N."/>
            <person name="Sato H."/>
            <person name="Tonouchi N."/>
        </authorList>
    </citation>
    <scope>NUCLEOTIDE SEQUENCE</scope>
    <source>
        <strain evidence="1">NBRC 14627</strain>
    </source>
</reference>
<protein>
    <recommendedName>
        <fullName evidence="3">ATP-binding protein</fullName>
    </recommendedName>
</protein>
<sequence length="616" mass="64724">MTDSTTTVRPPYQPHPYVGGRAVALRDLAAWRSGGADAPRTVLITGGSGSGRSRLLTGFLLLCEPSERERFDLAALDPATVPPGGLPAPPVFAAAGRTSLQLRWLVADHFAPGAVRADELAGRLAGIGSPEQPVAVVVADVDRAGVLAGPGEPALVAEQVLRPLALAPGVRLLADVDRAEARWLAGELPGDQLLVIDLDREPWRDEEGLRLQAEYSLRDPAGAAELARTADGPLVVRLAAWSSRSAPDGPDTAGGPVPVPRTVGDVLDLQAELHGTDELTLRRLLAPLALSGPGEPLPLEFWAPLASAVAGKDLGPALAGGQHLLLPFFDLASAEGEPPAVRIVHPALAAELRERFSGTVHEVQRRLTRALLATLDGDGPGRWARAAPYVREQLAGHALEGGVLPELMADPGFLVHAEQVRLRAAVERLVAAGTELPPLGRTWLRLATLFVRQQLGPRLRAALLEHGARQDGLPAPEFGLELPWRTLWARPLAGVRGVTAAVGPAGESLLVAYRPGQEPELAAYDVLTGEPAECDPERVARPGEEQRAATPLGISTGADYLRLWTRGADGRTGEQVAAFVSGAPLGGADLTPEGLLLLADVRGVAVLRPSALPVRP</sequence>
<organism evidence="1 2">
    <name type="scientific">Kitasatospora phosalacinea</name>
    <dbReference type="NCBI Taxonomy" id="2065"/>
    <lineage>
        <taxon>Bacteria</taxon>
        <taxon>Bacillati</taxon>
        <taxon>Actinomycetota</taxon>
        <taxon>Actinomycetes</taxon>
        <taxon>Kitasatosporales</taxon>
        <taxon>Streptomycetaceae</taxon>
        <taxon>Kitasatospora</taxon>
    </lineage>
</organism>
<dbReference type="AlphaFoldDB" id="A0A9W6Q4H9"/>
<comment type="caution">
    <text evidence="1">The sequence shown here is derived from an EMBL/GenBank/DDBJ whole genome shotgun (WGS) entry which is preliminary data.</text>
</comment>
<evidence type="ECO:0008006" key="3">
    <source>
        <dbReference type="Google" id="ProtNLM"/>
    </source>
</evidence>